<dbReference type="GO" id="GO:0005634">
    <property type="term" value="C:nucleus"/>
    <property type="evidence" value="ECO:0007669"/>
    <property type="project" value="TreeGrafter"/>
</dbReference>
<dbReference type="Pfam" id="PF01381">
    <property type="entry name" value="HTH_3"/>
    <property type="match status" value="1"/>
</dbReference>
<evidence type="ECO:0000256" key="2">
    <source>
        <dbReference type="ARBA" id="ARBA00023125"/>
    </source>
</evidence>
<keyword evidence="7" id="KW-1185">Reference proteome</keyword>
<keyword evidence="2" id="KW-0238">DNA-binding</keyword>
<gene>
    <name evidence="6" type="ORF">CSUI_001784</name>
</gene>
<dbReference type="EMBL" id="MIGC01000709">
    <property type="protein sequence ID" value="PHJ24355.1"/>
    <property type="molecule type" value="Genomic_DNA"/>
</dbReference>
<dbReference type="RefSeq" id="XP_067926028.1">
    <property type="nucleotide sequence ID" value="XM_068061988.1"/>
</dbReference>
<dbReference type="GeneID" id="94425199"/>
<dbReference type="PROSITE" id="PS50943">
    <property type="entry name" value="HTH_CROC1"/>
    <property type="match status" value="1"/>
</dbReference>
<dbReference type="PANTHER" id="PTHR10245:SF15">
    <property type="entry name" value="ENDOTHELIAL DIFFERENTIATION-RELATED FACTOR 1"/>
    <property type="match status" value="1"/>
</dbReference>
<dbReference type="Pfam" id="PF08523">
    <property type="entry name" value="MBF1"/>
    <property type="match status" value="1"/>
</dbReference>
<reference evidence="6 7" key="1">
    <citation type="journal article" date="2017" name="Int. J. Parasitol.">
        <title>The genome of the protozoan parasite Cystoisospora suis and a reverse vaccinology approach to identify vaccine candidates.</title>
        <authorList>
            <person name="Palmieri N."/>
            <person name="Shrestha A."/>
            <person name="Ruttkowski B."/>
            <person name="Beck T."/>
            <person name="Vogl C."/>
            <person name="Tomley F."/>
            <person name="Blake D.P."/>
            <person name="Joachim A."/>
        </authorList>
    </citation>
    <scope>NUCLEOTIDE SEQUENCE [LARGE SCALE GENOMIC DNA]</scope>
    <source>
        <strain evidence="6 7">Wien I</strain>
    </source>
</reference>
<comment type="caution">
    <text evidence="6">The sequence shown here is derived from an EMBL/GenBank/DDBJ whole genome shotgun (WGS) entry which is preliminary data.</text>
</comment>
<evidence type="ECO:0000256" key="3">
    <source>
        <dbReference type="ARBA" id="ARBA00023163"/>
    </source>
</evidence>
<feature type="region of interest" description="Disordered" evidence="4">
    <location>
        <begin position="1"/>
        <end position="55"/>
    </location>
</feature>
<accession>A0A2C6LB55</accession>
<evidence type="ECO:0000259" key="5">
    <source>
        <dbReference type="PROSITE" id="PS50943"/>
    </source>
</evidence>
<keyword evidence="3" id="KW-0804">Transcription</keyword>
<evidence type="ECO:0000256" key="1">
    <source>
        <dbReference type="ARBA" id="ARBA00023015"/>
    </source>
</evidence>
<dbReference type="FunFam" id="1.10.260.40:FF:000018">
    <property type="entry name" value="Multiprotein bridging factor 1"/>
    <property type="match status" value="1"/>
</dbReference>
<evidence type="ECO:0000313" key="6">
    <source>
        <dbReference type="EMBL" id="PHJ24355.1"/>
    </source>
</evidence>
<dbReference type="AlphaFoldDB" id="A0A2C6LB55"/>
<protein>
    <submittedName>
        <fullName evidence="6">Multiprotein bridging factor type</fullName>
    </submittedName>
</protein>
<dbReference type="OrthoDB" id="10253401at2759"/>
<dbReference type="InterPro" id="IPR013729">
    <property type="entry name" value="MBF1_N"/>
</dbReference>
<name>A0A2C6LB55_9APIC</name>
<dbReference type="GO" id="GO:0003677">
    <property type="term" value="F:DNA binding"/>
    <property type="evidence" value="ECO:0007669"/>
    <property type="project" value="UniProtKB-KW"/>
</dbReference>
<proteinExistence type="predicted"/>
<dbReference type="SMART" id="SM00530">
    <property type="entry name" value="HTH_XRE"/>
    <property type="match status" value="1"/>
</dbReference>
<dbReference type="InterPro" id="IPR010982">
    <property type="entry name" value="Lambda_DNA-bd_dom_sf"/>
</dbReference>
<feature type="compositionally biased region" description="Basic and acidic residues" evidence="4">
    <location>
        <begin position="34"/>
        <end position="45"/>
    </location>
</feature>
<dbReference type="Gene3D" id="1.10.260.40">
    <property type="entry name" value="lambda repressor-like DNA-binding domains"/>
    <property type="match status" value="1"/>
</dbReference>
<organism evidence="6 7">
    <name type="scientific">Cystoisospora suis</name>
    <dbReference type="NCBI Taxonomy" id="483139"/>
    <lineage>
        <taxon>Eukaryota</taxon>
        <taxon>Sar</taxon>
        <taxon>Alveolata</taxon>
        <taxon>Apicomplexa</taxon>
        <taxon>Conoidasida</taxon>
        <taxon>Coccidia</taxon>
        <taxon>Eucoccidiorida</taxon>
        <taxon>Eimeriorina</taxon>
        <taxon>Sarcocystidae</taxon>
        <taxon>Cystoisospora</taxon>
    </lineage>
</organism>
<sequence length="146" mass="16336">MSRSFQDWEPVSWNKTGQKQKGVTKDQEINQARRRGEDVETEKKFLGGQNKATKSGLCPNAKKIEEDTGDYHVERVSADFSRALQQARQAKKMTQAQLAQAINEKPSVVNDYESGRAIPNGAVVQKLNRALGVSLPKAKEKRKPVQ</sequence>
<evidence type="ECO:0000256" key="4">
    <source>
        <dbReference type="SAM" id="MobiDB-lite"/>
    </source>
</evidence>
<keyword evidence="1" id="KW-0805">Transcription regulation</keyword>
<dbReference type="VEuPathDB" id="ToxoDB:CSUI_001784"/>
<dbReference type="SUPFAM" id="SSF47413">
    <property type="entry name" value="lambda repressor-like DNA-binding domains"/>
    <property type="match status" value="1"/>
</dbReference>
<dbReference type="CDD" id="cd00093">
    <property type="entry name" value="HTH_XRE"/>
    <property type="match status" value="1"/>
</dbReference>
<dbReference type="PANTHER" id="PTHR10245">
    <property type="entry name" value="ENDOTHELIAL DIFFERENTIATION-RELATED FACTOR 1 MULTIPROTEIN BRIDGING FACTOR 1"/>
    <property type="match status" value="1"/>
</dbReference>
<evidence type="ECO:0000313" key="7">
    <source>
        <dbReference type="Proteomes" id="UP000221165"/>
    </source>
</evidence>
<dbReference type="InterPro" id="IPR001387">
    <property type="entry name" value="Cro/C1-type_HTH"/>
</dbReference>
<feature type="domain" description="HTH cro/C1-type" evidence="5">
    <location>
        <begin position="84"/>
        <end position="138"/>
    </location>
</feature>
<dbReference type="Proteomes" id="UP000221165">
    <property type="component" value="Unassembled WGS sequence"/>
</dbReference>